<reference evidence="3 4" key="1">
    <citation type="journal article" date="2019" name="Nat. Ecol. Evol.">
        <title>Megaphylogeny resolves global patterns of mushroom evolution.</title>
        <authorList>
            <person name="Varga T."/>
            <person name="Krizsan K."/>
            <person name="Foldi C."/>
            <person name="Dima B."/>
            <person name="Sanchez-Garcia M."/>
            <person name="Sanchez-Ramirez S."/>
            <person name="Szollosi G.J."/>
            <person name="Szarkandi J.G."/>
            <person name="Papp V."/>
            <person name="Albert L."/>
            <person name="Andreopoulos W."/>
            <person name="Angelini C."/>
            <person name="Antonin V."/>
            <person name="Barry K.W."/>
            <person name="Bougher N.L."/>
            <person name="Buchanan P."/>
            <person name="Buyck B."/>
            <person name="Bense V."/>
            <person name="Catcheside P."/>
            <person name="Chovatia M."/>
            <person name="Cooper J."/>
            <person name="Damon W."/>
            <person name="Desjardin D."/>
            <person name="Finy P."/>
            <person name="Geml J."/>
            <person name="Haridas S."/>
            <person name="Hughes K."/>
            <person name="Justo A."/>
            <person name="Karasinski D."/>
            <person name="Kautmanova I."/>
            <person name="Kiss B."/>
            <person name="Kocsube S."/>
            <person name="Kotiranta H."/>
            <person name="LaButti K.M."/>
            <person name="Lechner B.E."/>
            <person name="Liimatainen K."/>
            <person name="Lipzen A."/>
            <person name="Lukacs Z."/>
            <person name="Mihaltcheva S."/>
            <person name="Morgado L.N."/>
            <person name="Niskanen T."/>
            <person name="Noordeloos M.E."/>
            <person name="Ohm R.A."/>
            <person name="Ortiz-Santana B."/>
            <person name="Ovrebo C."/>
            <person name="Racz N."/>
            <person name="Riley R."/>
            <person name="Savchenko A."/>
            <person name="Shiryaev A."/>
            <person name="Soop K."/>
            <person name="Spirin V."/>
            <person name="Szebenyi C."/>
            <person name="Tomsovsky M."/>
            <person name="Tulloss R.E."/>
            <person name="Uehling J."/>
            <person name="Grigoriev I.V."/>
            <person name="Vagvolgyi C."/>
            <person name="Papp T."/>
            <person name="Martin F.M."/>
            <person name="Miettinen O."/>
            <person name="Hibbett D.S."/>
            <person name="Nagy L.G."/>
        </authorList>
    </citation>
    <scope>NUCLEOTIDE SEQUENCE [LARGE SCALE GENOMIC DNA]</scope>
    <source>
        <strain evidence="3 4">CBS 166.37</strain>
    </source>
</reference>
<evidence type="ECO:0000313" key="3">
    <source>
        <dbReference type="EMBL" id="TFK40918.1"/>
    </source>
</evidence>
<sequence>MTPRMDVRSCTVELISHSFGDGSYNAPAVVKYKPPTGPGCGKIGDWVAISVNLTVYSIGTQYDRLSAIYLSHSEIWRSSSAEPTKTGTIWTTIKDVTHFAPIFAREGDLMMDFSNIIDHSLLLDAAFDVTLQATFYSPSVGFSKYEMSSDLIIPLSNGSPTLPNFFSLVDDIGATTNFSLPENTIAAFVEIFASGNANEEFWYTNTPDQYLSYFSGSAGLIGKGPFREIQILVDDQLAGVIWPYAVIYTGGITPSNWRPLASYGAYDAPTYWIDITPFLPILLSNTSHSITLRVQGQGTHPTFNSNWFISGSIHARLGSGKTTGAMLTYDVPALDIQTMGGSKANSTVWTSVKAKRHITIKSDLSTSEGKKTVIFNQNLEYVNNASYANDGWVQWVEQETDGISVATHGDVKIFRDAFSYPLQVFSNYSAYSQVQGGYGSEINQTFARAIKPPTGRFYSILSNQHAKGEIEMDDWPGLRHAIRGTGSTNQTFAFIDGRGETYFRDISAKNDGWVKDHVWGTLREQNSPVPNEQLFGPNGGPGFRR</sequence>
<evidence type="ECO:0000313" key="4">
    <source>
        <dbReference type="Proteomes" id="UP000308652"/>
    </source>
</evidence>
<dbReference type="OrthoDB" id="1612078at2759"/>
<organism evidence="3 4">
    <name type="scientific">Crucibulum laeve</name>
    <dbReference type="NCBI Taxonomy" id="68775"/>
    <lineage>
        <taxon>Eukaryota</taxon>
        <taxon>Fungi</taxon>
        <taxon>Dikarya</taxon>
        <taxon>Basidiomycota</taxon>
        <taxon>Agaricomycotina</taxon>
        <taxon>Agaricomycetes</taxon>
        <taxon>Agaricomycetidae</taxon>
        <taxon>Agaricales</taxon>
        <taxon>Agaricineae</taxon>
        <taxon>Nidulariaceae</taxon>
        <taxon>Crucibulum</taxon>
    </lineage>
</organism>
<dbReference type="InterPro" id="IPR056948">
    <property type="entry name" value="PNGaseA_N"/>
</dbReference>
<dbReference type="Proteomes" id="UP000308652">
    <property type="component" value="Unassembled WGS sequence"/>
</dbReference>
<dbReference type="EMBL" id="ML213595">
    <property type="protein sequence ID" value="TFK40918.1"/>
    <property type="molecule type" value="Genomic_DNA"/>
</dbReference>
<feature type="region of interest" description="Disordered" evidence="1">
    <location>
        <begin position="526"/>
        <end position="545"/>
    </location>
</feature>
<dbReference type="Pfam" id="PF25156">
    <property type="entry name" value="PNGase_A_C"/>
    <property type="match status" value="1"/>
</dbReference>
<protein>
    <submittedName>
        <fullName evidence="3">Peptide N-acetyl-beta-D-glucosaminyl asparaginase amidase A-domain-containing protein</fullName>
    </submittedName>
</protein>
<evidence type="ECO:0000259" key="2">
    <source>
        <dbReference type="Pfam" id="PF12222"/>
    </source>
</evidence>
<dbReference type="InterPro" id="IPR021102">
    <property type="entry name" value="PNGase_A"/>
</dbReference>
<feature type="domain" description="Peptide N-acetyl-beta-D-glucosaminyl asparaginase amidase A N-terminal" evidence="2">
    <location>
        <begin position="6"/>
        <end position="327"/>
    </location>
</feature>
<dbReference type="Pfam" id="PF12222">
    <property type="entry name" value="PNGaseA"/>
    <property type="match status" value="1"/>
</dbReference>
<keyword evidence="4" id="KW-1185">Reference proteome</keyword>
<accession>A0A5C3MAV3</accession>
<dbReference type="STRING" id="68775.A0A5C3MAV3"/>
<proteinExistence type="predicted"/>
<evidence type="ECO:0000256" key="1">
    <source>
        <dbReference type="SAM" id="MobiDB-lite"/>
    </source>
</evidence>
<name>A0A5C3MAV3_9AGAR</name>
<dbReference type="AlphaFoldDB" id="A0A5C3MAV3"/>
<dbReference type="PANTHER" id="PTHR31104">
    <property type="entry name" value="PEPTIDE-N4-(N-ACETYL-BETA-GLUCOSAMINYL)ASPARAGINE AMIDASE A PROTEIN"/>
    <property type="match status" value="1"/>
</dbReference>
<gene>
    <name evidence="3" type="ORF">BDQ12DRAFT_678590</name>
</gene>